<dbReference type="SMART" id="SM00530">
    <property type="entry name" value="HTH_XRE"/>
    <property type="match status" value="1"/>
</dbReference>
<dbReference type="EMBL" id="LT598653">
    <property type="protein sequence ID" value="SBV34221.1"/>
    <property type="molecule type" value="Genomic_DNA"/>
</dbReference>
<accession>A0A1Y5PW66</accession>
<dbReference type="Pfam" id="PF13560">
    <property type="entry name" value="HTH_31"/>
    <property type="match status" value="1"/>
</dbReference>
<keyword evidence="1" id="KW-0238">DNA-binding</keyword>
<dbReference type="PROSITE" id="PS50943">
    <property type="entry name" value="HTH_CROC1"/>
    <property type="match status" value="1"/>
</dbReference>
<proteinExistence type="predicted"/>
<dbReference type="RefSeq" id="WP_295320925.1">
    <property type="nucleotide sequence ID" value="NZ_LT598653.1"/>
</dbReference>
<dbReference type="AlphaFoldDB" id="A0A1Y5PW66"/>
<gene>
    <name evidence="3" type="ORF">SPPYR_3101</name>
</gene>
<organism evidence="3">
    <name type="scientific">uncultured Sphingopyxis sp</name>
    <dbReference type="NCBI Taxonomy" id="310581"/>
    <lineage>
        <taxon>Bacteria</taxon>
        <taxon>Pseudomonadati</taxon>
        <taxon>Pseudomonadota</taxon>
        <taxon>Alphaproteobacteria</taxon>
        <taxon>Sphingomonadales</taxon>
        <taxon>Sphingomonadaceae</taxon>
        <taxon>Sphingopyxis</taxon>
        <taxon>environmental samples</taxon>
    </lineage>
</organism>
<dbReference type="PANTHER" id="PTHR46558:SF11">
    <property type="entry name" value="HTH-TYPE TRANSCRIPTIONAL REGULATOR XRE"/>
    <property type="match status" value="1"/>
</dbReference>
<feature type="domain" description="HTH cro/C1-type" evidence="2">
    <location>
        <begin position="19"/>
        <end position="73"/>
    </location>
</feature>
<protein>
    <submittedName>
        <fullName evidence="3">XRE family transcriptional regulator</fullName>
    </submittedName>
</protein>
<dbReference type="SUPFAM" id="SSF47413">
    <property type="entry name" value="lambda repressor-like DNA-binding domains"/>
    <property type="match status" value="1"/>
</dbReference>
<reference evidence="3" key="1">
    <citation type="submission" date="2016-03" db="EMBL/GenBank/DDBJ databases">
        <authorList>
            <person name="Ploux O."/>
        </authorList>
    </citation>
    <scope>NUCLEOTIDE SEQUENCE</scope>
    <source>
        <strain evidence="3">UC10</strain>
    </source>
</reference>
<evidence type="ECO:0000259" key="2">
    <source>
        <dbReference type="PROSITE" id="PS50943"/>
    </source>
</evidence>
<dbReference type="InterPro" id="IPR010982">
    <property type="entry name" value="Lambda_DNA-bd_dom_sf"/>
</dbReference>
<dbReference type="PANTHER" id="PTHR46558">
    <property type="entry name" value="TRACRIPTIONAL REGULATORY PROTEIN-RELATED-RELATED"/>
    <property type="match status" value="1"/>
</dbReference>
<dbReference type="Gene3D" id="1.10.260.40">
    <property type="entry name" value="lambda repressor-like DNA-binding domains"/>
    <property type="match status" value="1"/>
</dbReference>
<evidence type="ECO:0000313" key="3">
    <source>
        <dbReference type="EMBL" id="SBV34221.1"/>
    </source>
</evidence>
<name>A0A1Y5PW66_9SPHN</name>
<sequence length="113" mass="12399">MIPAHPDNKLSYEVLGDRLARLRRNRGLSKTDLADRLGVTVTSICYWEQGRSRPRLARLQALADLLGTSPTELLSRDSAPGGDHLADLVSRMRAEIAHAAGTTPSKVRITIEI</sequence>
<evidence type="ECO:0000256" key="1">
    <source>
        <dbReference type="ARBA" id="ARBA00023125"/>
    </source>
</evidence>
<dbReference type="KEGG" id="sphu:SPPYR_3101"/>
<dbReference type="CDD" id="cd00093">
    <property type="entry name" value="HTH_XRE"/>
    <property type="match status" value="1"/>
</dbReference>
<dbReference type="InterPro" id="IPR001387">
    <property type="entry name" value="Cro/C1-type_HTH"/>
</dbReference>
<dbReference type="GO" id="GO:0003677">
    <property type="term" value="F:DNA binding"/>
    <property type="evidence" value="ECO:0007669"/>
    <property type="project" value="UniProtKB-KW"/>
</dbReference>